<keyword evidence="2" id="KW-1185">Reference proteome</keyword>
<dbReference type="EMBL" id="KN840620">
    <property type="protein sequence ID" value="KIP03355.1"/>
    <property type="molecule type" value="Genomic_DNA"/>
</dbReference>
<reference evidence="1 2" key="1">
    <citation type="journal article" date="2014" name="PLoS Genet.">
        <title>Analysis of the Phlebiopsis gigantea genome, transcriptome and secretome provides insight into its pioneer colonization strategies of wood.</title>
        <authorList>
            <person name="Hori C."/>
            <person name="Ishida T."/>
            <person name="Igarashi K."/>
            <person name="Samejima M."/>
            <person name="Suzuki H."/>
            <person name="Master E."/>
            <person name="Ferreira P."/>
            <person name="Ruiz-Duenas F.J."/>
            <person name="Held B."/>
            <person name="Canessa P."/>
            <person name="Larrondo L.F."/>
            <person name="Schmoll M."/>
            <person name="Druzhinina I.S."/>
            <person name="Kubicek C.P."/>
            <person name="Gaskell J.A."/>
            <person name="Kersten P."/>
            <person name="St John F."/>
            <person name="Glasner J."/>
            <person name="Sabat G."/>
            <person name="Splinter BonDurant S."/>
            <person name="Syed K."/>
            <person name="Yadav J."/>
            <person name="Mgbeahuruike A.C."/>
            <person name="Kovalchuk A."/>
            <person name="Asiegbu F.O."/>
            <person name="Lackner G."/>
            <person name="Hoffmeister D."/>
            <person name="Rencoret J."/>
            <person name="Gutierrez A."/>
            <person name="Sun H."/>
            <person name="Lindquist E."/>
            <person name="Barry K."/>
            <person name="Riley R."/>
            <person name="Grigoriev I.V."/>
            <person name="Henrissat B."/>
            <person name="Kues U."/>
            <person name="Berka R.M."/>
            <person name="Martinez A.T."/>
            <person name="Covert S.F."/>
            <person name="Blanchette R.A."/>
            <person name="Cullen D."/>
        </authorList>
    </citation>
    <scope>NUCLEOTIDE SEQUENCE [LARGE SCALE GENOMIC DNA]</scope>
    <source>
        <strain evidence="1 2">11061_1 CR5-6</strain>
    </source>
</reference>
<sequence>MTTSHVEWRYDSPAAPIFDHPGAQAYVSEMKYLWRQEQWRLRQIYIRKDDNERFLAAFAVLSQLAYIVDAKLHHIFTLLSKDLFDELIKIIGLTEMQRERLHVGSSSTPAYIMTLDDIKLLTPILRGAEKMVASTTCWPISDDIALVERSASHFKFYATSVAFVVKALIHTQ</sequence>
<dbReference type="HOGENOM" id="CLU_1555823_0_0_1"/>
<evidence type="ECO:0000313" key="1">
    <source>
        <dbReference type="EMBL" id="KIP03355.1"/>
    </source>
</evidence>
<proteinExistence type="predicted"/>
<evidence type="ECO:0000313" key="2">
    <source>
        <dbReference type="Proteomes" id="UP000053257"/>
    </source>
</evidence>
<dbReference type="Proteomes" id="UP000053257">
    <property type="component" value="Unassembled WGS sequence"/>
</dbReference>
<organism evidence="1 2">
    <name type="scientific">Phlebiopsis gigantea (strain 11061_1 CR5-6)</name>
    <name type="common">White-rot fungus</name>
    <name type="synonym">Peniophora gigantea</name>
    <dbReference type="NCBI Taxonomy" id="745531"/>
    <lineage>
        <taxon>Eukaryota</taxon>
        <taxon>Fungi</taxon>
        <taxon>Dikarya</taxon>
        <taxon>Basidiomycota</taxon>
        <taxon>Agaricomycotina</taxon>
        <taxon>Agaricomycetes</taxon>
        <taxon>Polyporales</taxon>
        <taxon>Phanerochaetaceae</taxon>
        <taxon>Phlebiopsis</taxon>
    </lineage>
</organism>
<dbReference type="AlphaFoldDB" id="A0A0C3S571"/>
<accession>A0A0C3S571</accession>
<gene>
    <name evidence="1" type="ORF">PHLGIDRAFT_130201</name>
</gene>
<name>A0A0C3S571_PHLG1</name>
<protein>
    <submittedName>
        <fullName evidence="1">Uncharacterized protein</fullName>
    </submittedName>
</protein>